<dbReference type="InterPro" id="IPR004314">
    <property type="entry name" value="Neprosin"/>
</dbReference>
<name>R7W6P2_AEGTA</name>
<accession>R7W6P2</accession>
<dbReference type="PANTHER" id="PTHR31589">
    <property type="entry name" value="PROTEIN, PUTATIVE (DUF239)-RELATED-RELATED"/>
    <property type="match status" value="1"/>
</dbReference>
<sequence length="452" mass="49355">MVASGAGSCLALLKLTVGCANGALATFHFSSSRGGEEELGCLDEEDEEEEISEEAKVGGGDRLCSRWAVVLGPTVDALVTSVDDCSGTAAAGVFPNSRSGVAGLGRPGLRPGMRTGWRGGAIHEPCSRHLSRCRHVGAGGRRRSMPPQRRGKDVQYRRQQEDNTQILTYHRVNKTIVMKDGDVYDCIDVNEQPAFRHPLLKDHKVQMQPNHFPVWMDIQTLPSDEPSIIECPTGTIPILRTNGSGTIAAHSYDGQLESAGLIYQGDVDGVRGVLNVWEPKVNNSKDSSAMCVEMKSGGEQHTDRIGAGVRVFPTLSGDTFVRFHISWDPVSKNWWLTYEHVAIGYWPSALFEFLRNKGDAAFWGGIVEGPTASSNSPQMGSGHFASEGYGGAAFVKNIQIANNEKGYFDTPDKSQVRPESSDKSKYTVERFEYSKYVGMRIFYGGLGSYKAY</sequence>
<dbReference type="EnsemblPlants" id="EMT16318">
    <property type="protein sequence ID" value="EMT16318"/>
    <property type="gene ID" value="F775_10917"/>
</dbReference>
<dbReference type="InterPro" id="IPR025521">
    <property type="entry name" value="Neprosin_propep"/>
</dbReference>
<dbReference type="PROSITE" id="PS52045">
    <property type="entry name" value="NEPROSIN_PEP_CD"/>
    <property type="match status" value="1"/>
</dbReference>
<proteinExistence type="predicted"/>
<dbReference type="Pfam" id="PF03080">
    <property type="entry name" value="Neprosin"/>
    <property type="match status" value="1"/>
</dbReference>
<dbReference type="AlphaFoldDB" id="R7W6P2"/>
<dbReference type="InterPro" id="IPR053168">
    <property type="entry name" value="Glutamic_endopeptidase"/>
</dbReference>
<evidence type="ECO:0000259" key="1">
    <source>
        <dbReference type="PROSITE" id="PS52045"/>
    </source>
</evidence>
<evidence type="ECO:0000313" key="2">
    <source>
        <dbReference type="EnsemblPlants" id="EMT16318"/>
    </source>
</evidence>
<dbReference type="PANTHER" id="PTHR31589:SF192">
    <property type="entry name" value="NEPROSIN DOMAIN-CONTAINING PROTEIN"/>
    <property type="match status" value="1"/>
</dbReference>
<organism evidence="2">
    <name type="scientific">Aegilops tauschii</name>
    <name type="common">Tausch's goatgrass</name>
    <name type="synonym">Aegilops squarrosa</name>
    <dbReference type="NCBI Taxonomy" id="37682"/>
    <lineage>
        <taxon>Eukaryota</taxon>
        <taxon>Viridiplantae</taxon>
        <taxon>Streptophyta</taxon>
        <taxon>Embryophyta</taxon>
        <taxon>Tracheophyta</taxon>
        <taxon>Spermatophyta</taxon>
        <taxon>Magnoliopsida</taxon>
        <taxon>Liliopsida</taxon>
        <taxon>Poales</taxon>
        <taxon>Poaceae</taxon>
        <taxon>BOP clade</taxon>
        <taxon>Pooideae</taxon>
        <taxon>Triticodae</taxon>
        <taxon>Triticeae</taxon>
        <taxon>Triticinae</taxon>
        <taxon>Aegilops</taxon>
    </lineage>
</organism>
<dbReference type="Pfam" id="PF14365">
    <property type="entry name" value="Neprosin_AP"/>
    <property type="match status" value="1"/>
</dbReference>
<feature type="domain" description="Neprosin PEP catalytic" evidence="1">
    <location>
        <begin position="191"/>
        <end position="450"/>
    </location>
</feature>
<protein>
    <recommendedName>
        <fullName evidence="1">Neprosin PEP catalytic domain-containing protein</fullName>
    </recommendedName>
</protein>
<reference evidence="2" key="1">
    <citation type="submission" date="2015-06" db="UniProtKB">
        <authorList>
            <consortium name="EnsemblPlants"/>
        </authorList>
    </citation>
    <scope>IDENTIFICATION</scope>
</reference>